<dbReference type="EMBL" id="BDSA01000003">
    <property type="protein sequence ID" value="GBE61430.1"/>
    <property type="molecule type" value="Genomic_DNA"/>
</dbReference>
<name>A0A2H6KEK5_9APIC</name>
<dbReference type="Proteomes" id="UP000236319">
    <property type="component" value="Unassembled WGS sequence"/>
</dbReference>
<reference evidence="1 2" key="1">
    <citation type="journal article" date="2017" name="BMC Genomics">
        <title>Whole-genome assembly of Babesia ovata and comparative genomics between closely related pathogens.</title>
        <authorList>
            <person name="Yamagishi J."/>
            <person name="Asada M."/>
            <person name="Hakimi H."/>
            <person name="Tanaka T.Q."/>
            <person name="Sugimoto C."/>
            <person name="Kawazu S."/>
        </authorList>
    </citation>
    <scope>NUCLEOTIDE SEQUENCE [LARGE SCALE GENOMIC DNA]</scope>
    <source>
        <strain evidence="1 2">Miyake</strain>
    </source>
</reference>
<proteinExistence type="predicted"/>
<dbReference type="AlphaFoldDB" id="A0A2H6KEK5"/>
<comment type="caution">
    <text evidence="1">The sequence shown here is derived from an EMBL/GenBank/DDBJ whole genome shotgun (WGS) entry which is preliminary data.</text>
</comment>
<dbReference type="GeneID" id="39875200"/>
<organism evidence="1 2">
    <name type="scientific">Babesia ovata</name>
    <dbReference type="NCBI Taxonomy" id="189622"/>
    <lineage>
        <taxon>Eukaryota</taxon>
        <taxon>Sar</taxon>
        <taxon>Alveolata</taxon>
        <taxon>Apicomplexa</taxon>
        <taxon>Aconoidasida</taxon>
        <taxon>Piroplasmida</taxon>
        <taxon>Babesiidae</taxon>
        <taxon>Babesia</taxon>
    </lineage>
</organism>
<accession>A0A2H6KEK5</accession>
<gene>
    <name evidence="1" type="ORF">BOVATA_029230</name>
</gene>
<evidence type="ECO:0000313" key="1">
    <source>
        <dbReference type="EMBL" id="GBE61430.1"/>
    </source>
</evidence>
<evidence type="ECO:0000313" key="2">
    <source>
        <dbReference type="Proteomes" id="UP000236319"/>
    </source>
</evidence>
<dbReference type="VEuPathDB" id="PiroplasmaDB:BOVATA_029230"/>
<keyword evidence="2" id="KW-1185">Reference proteome</keyword>
<protein>
    <submittedName>
        <fullName evidence="1">Uncharacterized protein</fullName>
    </submittedName>
</protein>
<sequence length="252" mass="28603">MLHNSLIEVPRNLKEGIDWLIALKGRNFNYNMTAMGLALHNLLKRHPVGLKVLPALECVKRISKQFLEQPELKDQPFVKNLLRRYEEPLNKEPGVLAEIFGDTPLSDYENVVELRGVKGGDIIKDLGNVVRGCEKFLKNIKIPYQYKSAYSSKATWDESCSRDPEACAVVFVGIAPMLYAGLRSLRDASEHAIKGSNHMAEHRLWYVFKAMGYREQECRPSMSASDMIEALSGVDVNIFTIVYDLAGFWAFY</sequence>
<dbReference type="RefSeq" id="XP_028867673.1">
    <property type="nucleotide sequence ID" value="XM_029011840.1"/>
</dbReference>